<evidence type="ECO:0000313" key="4">
    <source>
        <dbReference type="Proteomes" id="UP001213972"/>
    </source>
</evidence>
<gene>
    <name evidence="3" type="ORF">P0Y48_06815</name>
</gene>
<feature type="region of interest" description="Disordered" evidence="1">
    <location>
        <begin position="91"/>
        <end position="110"/>
    </location>
</feature>
<evidence type="ECO:0000256" key="1">
    <source>
        <dbReference type="SAM" id="MobiDB-lite"/>
    </source>
</evidence>
<dbReference type="Proteomes" id="UP001213972">
    <property type="component" value="Chromosome"/>
</dbReference>
<feature type="domain" description="DUF7882" evidence="2">
    <location>
        <begin position="1"/>
        <end position="96"/>
    </location>
</feature>
<evidence type="ECO:0000313" key="3">
    <source>
        <dbReference type="EMBL" id="WEK14895.1"/>
    </source>
</evidence>
<sequence>MGRLVYDGLVRLSVDDRTLTHLQVVIGDKLRRREAFTLSWANGLDEGGGRIAIWVHPGSALSFTFDKGERHRLNRAWLIALANAANTSAGLQLVPEPTTESDAETAESTS</sequence>
<protein>
    <submittedName>
        <fullName evidence="3">ATP-dependent DNA ligase</fullName>
    </submittedName>
</protein>
<dbReference type="InterPro" id="IPR057204">
    <property type="entry name" value="DUF7882"/>
</dbReference>
<evidence type="ECO:0000259" key="2">
    <source>
        <dbReference type="Pfam" id="PF25355"/>
    </source>
</evidence>
<feature type="compositionally biased region" description="Acidic residues" evidence="1">
    <location>
        <begin position="99"/>
        <end position="110"/>
    </location>
</feature>
<reference evidence="3" key="1">
    <citation type="submission" date="2023-03" db="EMBL/GenBank/DDBJ databases">
        <title>Andean soil-derived lignocellulolytic bacterial consortium as a source of novel taxa and putative plastic-active enzymes.</title>
        <authorList>
            <person name="Diaz-Garcia L."/>
            <person name="Chuvochina M."/>
            <person name="Feuerriegel G."/>
            <person name="Bunk B."/>
            <person name="Sproer C."/>
            <person name="Streit W.R."/>
            <person name="Rodriguez L.M."/>
            <person name="Overmann J."/>
            <person name="Jimenez D.J."/>
        </authorList>
    </citation>
    <scope>NUCLEOTIDE SEQUENCE</scope>
    <source>
        <strain evidence="3">MAG 4610</strain>
    </source>
</reference>
<proteinExistence type="predicted"/>
<dbReference type="AlphaFoldDB" id="A0AAJ5W615"/>
<keyword evidence="3" id="KW-0436">Ligase</keyword>
<accession>A0AAJ5W615</accession>
<dbReference type="GO" id="GO:0016874">
    <property type="term" value="F:ligase activity"/>
    <property type="evidence" value="ECO:0007669"/>
    <property type="project" value="UniProtKB-KW"/>
</dbReference>
<name>A0AAJ5W615_9MICO</name>
<dbReference type="EMBL" id="CP119321">
    <property type="protein sequence ID" value="WEK14895.1"/>
    <property type="molecule type" value="Genomic_DNA"/>
</dbReference>
<dbReference type="Pfam" id="PF25355">
    <property type="entry name" value="DUF7882"/>
    <property type="match status" value="1"/>
</dbReference>
<organism evidence="3 4">
    <name type="scientific">Candidatus Microbacterium phytovorans</name>
    <dbReference type="NCBI Taxonomy" id="3121374"/>
    <lineage>
        <taxon>Bacteria</taxon>
        <taxon>Bacillati</taxon>
        <taxon>Actinomycetota</taxon>
        <taxon>Actinomycetes</taxon>
        <taxon>Micrococcales</taxon>
        <taxon>Microbacteriaceae</taxon>
        <taxon>Microbacterium</taxon>
    </lineage>
</organism>